<dbReference type="InterPro" id="IPR002288">
    <property type="entry name" value="DNA_gyrase_B_C"/>
</dbReference>
<evidence type="ECO:0000256" key="7">
    <source>
        <dbReference type="ARBA" id="ARBA00023029"/>
    </source>
</evidence>
<dbReference type="Pfam" id="PF00986">
    <property type="entry name" value="DNA_gyraseB_C"/>
    <property type="match status" value="1"/>
</dbReference>
<dbReference type="RefSeq" id="WP_011997384.1">
    <property type="nucleotide sequence ID" value="NC_009727.1"/>
</dbReference>
<feature type="binding site" evidence="10">
    <location>
        <position position="53"/>
    </location>
    <ligand>
        <name>ATP</name>
        <dbReference type="ChEBI" id="CHEBI:30616"/>
    </ligand>
</feature>
<keyword evidence="6" id="KW-0460">Magnesium</keyword>
<dbReference type="SMART" id="SM00433">
    <property type="entry name" value="TOP2c"/>
    <property type="match status" value="1"/>
</dbReference>
<gene>
    <name evidence="10 12" type="primary">parE</name>
    <name evidence="12" type="ordered locus">CBUD_2043</name>
</gene>
<dbReference type="GO" id="GO:0006265">
    <property type="term" value="P:DNA topological change"/>
    <property type="evidence" value="ECO:0007669"/>
    <property type="project" value="UniProtKB-UniRule"/>
</dbReference>
<accession>A9KGW2</accession>
<dbReference type="CDD" id="cd16928">
    <property type="entry name" value="HATPase_GyrB-like"/>
    <property type="match status" value="1"/>
</dbReference>
<dbReference type="GO" id="GO:0003918">
    <property type="term" value="F:DNA topoisomerase type II (double strand cut, ATP-hydrolyzing) activity"/>
    <property type="evidence" value="ECO:0007669"/>
    <property type="project" value="UniProtKB-UniRule"/>
</dbReference>
<feature type="site" description="Interaction with DNA" evidence="10">
    <location>
        <position position="508"/>
    </location>
</feature>
<name>A9KGW2_COXBN</name>
<dbReference type="PANTHER" id="PTHR45866:SF4">
    <property type="entry name" value="DNA TOPOISOMERASE 4 SUBUNIT B"/>
    <property type="match status" value="1"/>
</dbReference>
<evidence type="ECO:0000256" key="1">
    <source>
        <dbReference type="ARBA" id="ARBA00000185"/>
    </source>
</evidence>
<feature type="binding site" evidence="10">
    <location>
        <position position="345"/>
    </location>
    <ligand>
        <name>ATP</name>
        <dbReference type="ChEBI" id="CHEBI:30616"/>
    </ligand>
</feature>
<keyword evidence="4 10" id="KW-0547">Nucleotide-binding</keyword>
<evidence type="ECO:0000256" key="8">
    <source>
        <dbReference type="ARBA" id="ARBA00023125"/>
    </source>
</evidence>
<dbReference type="PANTHER" id="PTHR45866">
    <property type="entry name" value="DNA GYRASE/TOPOISOMERASE SUBUNIT B"/>
    <property type="match status" value="1"/>
</dbReference>
<feature type="binding site" evidence="10">
    <location>
        <position position="80"/>
    </location>
    <ligand>
        <name>ATP</name>
        <dbReference type="ChEBI" id="CHEBI:30616"/>
    </ligand>
</feature>
<evidence type="ECO:0000256" key="10">
    <source>
        <dbReference type="HAMAP-Rule" id="MF_00938"/>
    </source>
</evidence>
<organism evidence="12 13">
    <name type="scientific">Coxiella burnetii (strain Dugway 5J108-111)</name>
    <dbReference type="NCBI Taxonomy" id="434922"/>
    <lineage>
        <taxon>Bacteria</taxon>
        <taxon>Pseudomonadati</taxon>
        <taxon>Pseudomonadota</taxon>
        <taxon>Gammaproteobacteria</taxon>
        <taxon>Legionellales</taxon>
        <taxon>Coxiellaceae</taxon>
        <taxon>Coxiella</taxon>
    </lineage>
</organism>
<evidence type="ECO:0000256" key="5">
    <source>
        <dbReference type="ARBA" id="ARBA00022840"/>
    </source>
</evidence>
<dbReference type="SMART" id="SM00387">
    <property type="entry name" value="HATPase_c"/>
    <property type="match status" value="1"/>
</dbReference>
<keyword evidence="5 10" id="KW-0067">ATP-binding</keyword>
<dbReference type="InterPro" id="IPR005737">
    <property type="entry name" value="TopoIV_B_Gneg"/>
</dbReference>
<dbReference type="EMBL" id="CP000733">
    <property type="protein sequence ID" value="ABS78278.2"/>
    <property type="molecule type" value="Genomic_DNA"/>
</dbReference>
<dbReference type="SUPFAM" id="SSF54211">
    <property type="entry name" value="Ribosomal protein S5 domain 2-like"/>
    <property type="match status" value="1"/>
</dbReference>
<dbReference type="SUPFAM" id="SSF56719">
    <property type="entry name" value="Type II DNA topoisomerase"/>
    <property type="match status" value="1"/>
</dbReference>
<comment type="function">
    <text evidence="10">Topoisomerase IV is essential for chromosome segregation. It relaxes supercoiled DNA. Performs the decatenation events required during the replication of a circular DNA molecule.</text>
</comment>
<dbReference type="FunFam" id="3.30.565.10:FF:000002">
    <property type="entry name" value="DNA gyrase subunit B"/>
    <property type="match status" value="1"/>
</dbReference>
<feature type="binding site" evidence="10">
    <location>
        <position position="16"/>
    </location>
    <ligand>
        <name>ATP</name>
        <dbReference type="ChEBI" id="CHEBI:30616"/>
    </ligand>
</feature>
<evidence type="ECO:0000256" key="2">
    <source>
        <dbReference type="ARBA" id="ARBA00001946"/>
    </source>
</evidence>
<evidence type="ECO:0000256" key="4">
    <source>
        <dbReference type="ARBA" id="ARBA00022741"/>
    </source>
</evidence>
<dbReference type="NCBIfam" id="TIGR01055">
    <property type="entry name" value="parE_Gneg"/>
    <property type="match status" value="1"/>
</dbReference>
<dbReference type="Pfam" id="PF01751">
    <property type="entry name" value="Toprim"/>
    <property type="match status" value="1"/>
</dbReference>
<dbReference type="Gene3D" id="3.30.230.10">
    <property type="match status" value="1"/>
</dbReference>
<dbReference type="HAMAP" id="MF_00938">
    <property type="entry name" value="ParE_type1"/>
    <property type="match status" value="1"/>
</dbReference>
<comment type="cofactor">
    <cofactor evidence="2">
        <name>Mg(2+)</name>
        <dbReference type="ChEBI" id="CHEBI:18420"/>
    </cofactor>
</comment>
<dbReference type="InterPro" id="IPR006171">
    <property type="entry name" value="TOPRIM_dom"/>
</dbReference>
<sequence>MNRRAMPTKKTTGKGYTAEAIEVLSGLEPVKRRPGMYTDTSRPNHLAHEAIDNSVDEAIAGFAQNVEVILYKDGSLEVIDDGRGMPIDVHPEHKLTGVELILTRLHAGAKFSTKTYEYSGGLHGVGISVVNALSKKLTVQVKKDGKIYQMDFAHGEKTSKLRPVGSCNKSESGTSIHFWPDSHYFDSVKFGVSALKHTMRAKAVLCPGLTVHFIDENTGQRLQWYYAEGLKTYLADSLRDRERLPEEPWVGSFSGETEKADWALAWLPEDDEGIRESYVNLIPTPQGGTHVNGLRTGLLEAMREFCEIHKLLPRNLKLASEDIWEQCHYVLSVKMQEPQFSGQTKERLTSRQSAVFVSGVVKDAFSLWLNHNVEIGKTLAELVIANAQKRLRMSKKIERKKVTTGPALPGKLADCILSDPMQCELFLVEGDSAGGSAKQARDKNFQAIMPLRGKILNTWEVDTEQVLASQAVHDIAIAIGVDPDSSNLEGLRYGKICILADADSDGYHIATLLCALFMKHFYPLVVSGHVYVAMPPLYRIDVGKDVFYALDEEEKEGVLDRIKAEKLKGAINIQRFKGLGEMNPSQLRETTMNPDTRHLVRLTVKSKDKTEQLLDMLLDKKRAADRRDWLEKKGNLAEVEV</sequence>
<dbReference type="InterPro" id="IPR013760">
    <property type="entry name" value="Topo_IIA-like_dom_sf"/>
</dbReference>
<evidence type="ECO:0000313" key="13">
    <source>
        <dbReference type="Proteomes" id="UP000008555"/>
    </source>
</evidence>
<dbReference type="PROSITE" id="PS00177">
    <property type="entry name" value="TOPOISOMERASE_II"/>
    <property type="match status" value="1"/>
</dbReference>
<reference evidence="12 13" key="1">
    <citation type="journal article" date="2009" name="Infect. Immun.">
        <title>Comparative genomics reveal extensive transposon-mediated genomic plasticity and diversity among potential effector proteins within the genus Coxiella.</title>
        <authorList>
            <person name="Beare P.A."/>
            <person name="Unsworth N."/>
            <person name="Andoh M."/>
            <person name="Voth D.E."/>
            <person name="Omsland A."/>
            <person name="Gilk S.D."/>
            <person name="Williams K.P."/>
            <person name="Sobral B.W."/>
            <person name="Kupko J.J.III."/>
            <person name="Porcella S.F."/>
            <person name="Samuel J.E."/>
            <person name="Heinzen R.A."/>
        </authorList>
    </citation>
    <scope>NUCLEOTIDE SEQUENCE [LARGE SCALE GENOMIC DNA]</scope>
    <source>
        <strain evidence="12 13">Dugway 5J108-111</strain>
    </source>
</reference>
<keyword evidence="8 10" id="KW-0238">DNA-binding</keyword>
<dbReference type="EC" id="5.6.2.2" evidence="10"/>
<evidence type="ECO:0000256" key="3">
    <source>
        <dbReference type="ARBA" id="ARBA00022723"/>
    </source>
</evidence>
<dbReference type="InterPro" id="IPR018522">
    <property type="entry name" value="TopoIIA_CS"/>
</dbReference>
<dbReference type="Proteomes" id="UP000008555">
    <property type="component" value="Chromosome"/>
</dbReference>
<dbReference type="HOGENOM" id="CLU_006146_1_0_6"/>
<dbReference type="Gene3D" id="3.40.50.670">
    <property type="match status" value="1"/>
</dbReference>
<dbReference type="Pfam" id="PF02518">
    <property type="entry name" value="HATPase_c"/>
    <property type="match status" value="1"/>
</dbReference>
<proteinExistence type="inferred from homology"/>
<keyword evidence="9 10" id="KW-0413">Isomerase</keyword>
<dbReference type="FunFam" id="3.40.50.670:FF:000003">
    <property type="entry name" value="DNA topoisomerase 4 subunit B"/>
    <property type="match status" value="1"/>
</dbReference>
<dbReference type="PRINTS" id="PR00418">
    <property type="entry name" value="TPI2FAMILY"/>
</dbReference>
<dbReference type="CDD" id="cd00822">
    <property type="entry name" value="TopoII_Trans_DNA_gyrase"/>
    <property type="match status" value="1"/>
</dbReference>
<dbReference type="FunFam" id="3.30.230.10:FF:000012">
    <property type="entry name" value="DNA topoisomerase 4 subunit B"/>
    <property type="match status" value="1"/>
</dbReference>
<feature type="domain" description="Toprim" evidence="11">
    <location>
        <begin position="423"/>
        <end position="536"/>
    </location>
</feature>
<keyword evidence="7 10" id="KW-0799">Topoisomerase</keyword>
<dbReference type="GO" id="GO:0003677">
    <property type="term" value="F:DNA binding"/>
    <property type="evidence" value="ECO:0007669"/>
    <property type="project" value="UniProtKB-UniRule"/>
</dbReference>
<dbReference type="AlphaFoldDB" id="A9KGW2"/>
<dbReference type="KEGG" id="cbd:CBUD_2043"/>
<evidence type="ECO:0000256" key="6">
    <source>
        <dbReference type="ARBA" id="ARBA00022842"/>
    </source>
</evidence>
<dbReference type="GO" id="GO:0046872">
    <property type="term" value="F:metal ion binding"/>
    <property type="evidence" value="ECO:0007669"/>
    <property type="project" value="UniProtKB-KW"/>
</dbReference>
<comment type="similarity">
    <text evidence="10">Belongs to the type II topoisomerase family. ParE type 1 subfamily.</text>
</comment>
<dbReference type="InterPro" id="IPR036890">
    <property type="entry name" value="HATPase_C_sf"/>
</dbReference>
<feature type="site" description="Interaction with DNA" evidence="10">
    <location>
        <position position="457"/>
    </location>
</feature>
<dbReference type="PROSITE" id="PS50880">
    <property type="entry name" value="TOPRIM"/>
    <property type="match status" value="1"/>
</dbReference>
<comment type="subunit">
    <text evidence="10">Heterotetramer composed of ParC and ParE.</text>
</comment>
<dbReference type="InterPro" id="IPR014721">
    <property type="entry name" value="Ribsml_uS5_D2-typ_fold_subgr"/>
</dbReference>
<evidence type="ECO:0000259" key="11">
    <source>
        <dbReference type="PROSITE" id="PS50880"/>
    </source>
</evidence>
<dbReference type="GO" id="GO:0005524">
    <property type="term" value="F:ATP binding"/>
    <property type="evidence" value="ECO:0007669"/>
    <property type="project" value="UniProtKB-UniRule"/>
</dbReference>
<protein>
    <recommendedName>
        <fullName evidence="10">DNA topoisomerase 4 subunit B</fullName>
        <ecNumber evidence="10">5.6.2.2</ecNumber>
    </recommendedName>
    <alternativeName>
        <fullName evidence="10">Topoisomerase IV subunit B</fullName>
    </alternativeName>
</protein>
<dbReference type="InterPro" id="IPR003594">
    <property type="entry name" value="HATPase_dom"/>
</dbReference>
<dbReference type="PRINTS" id="PR01098">
    <property type="entry name" value="TOPISMRASE4B"/>
</dbReference>
<dbReference type="InterPro" id="IPR020568">
    <property type="entry name" value="Ribosomal_Su5_D2-typ_SF"/>
</dbReference>
<dbReference type="InterPro" id="IPR013506">
    <property type="entry name" value="Topo_IIA_bsu_dom2"/>
</dbReference>
<dbReference type="SUPFAM" id="SSF55874">
    <property type="entry name" value="ATPase domain of HSP90 chaperone/DNA topoisomerase II/histidine kinase"/>
    <property type="match status" value="1"/>
</dbReference>
<keyword evidence="3" id="KW-0479">Metal-binding</keyword>
<evidence type="ECO:0000256" key="9">
    <source>
        <dbReference type="ARBA" id="ARBA00023235"/>
    </source>
</evidence>
<comment type="catalytic activity">
    <reaction evidence="1 10">
        <text>ATP-dependent breakage, passage and rejoining of double-stranded DNA.</text>
        <dbReference type="EC" id="5.6.2.2"/>
    </reaction>
</comment>
<feature type="site" description="Interaction with DNA" evidence="10">
    <location>
        <position position="626"/>
    </location>
</feature>
<dbReference type="GO" id="GO:0005694">
    <property type="term" value="C:chromosome"/>
    <property type="evidence" value="ECO:0007669"/>
    <property type="project" value="InterPro"/>
</dbReference>
<evidence type="ECO:0000313" key="12">
    <source>
        <dbReference type="EMBL" id="ABS78278.2"/>
    </source>
</evidence>
<dbReference type="GO" id="GO:0007059">
    <property type="term" value="P:chromosome segregation"/>
    <property type="evidence" value="ECO:0007669"/>
    <property type="project" value="UniProtKB-UniRule"/>
</dbReference>
<dbReference type="Pfam" id="PF00204">
    <property type="entry name" value="DNA_gyraseB"/>
    <property type="match status" value="1"/>
</dbReference>
<dbReference type="InterPro" id="IPR013759">
    <property type="entry name" value="Topo_IIA_B_C"/>
</dbReference>
<dbReference type="InterPro" id="IPR001241">
    <property type="entry name" value="Topo_IIA"/>
</dbReference>
<dbReference type="Gene3D" id="3.30.565.10">
    <property type="entry name" value="Histidine kinase-like ATPase, C-terminal domain"/>
    <property type="match status" value="1"/>
</dbReference>
<feature type="binding site" evidence="10">
    <location>
        <begin position="121"/>
        <end position="127"/>
    </location>
    <ligand>
        <name>ATP</name>
        <dbReference type="ChEBI" id="CHEBI:30616"/>
    </ligand>
</feature>